<accession>A0A0A8YBI4</accession>
<reference evidence="1" key="2">
    <citation type="journal article" date="2015" name="Data Brief">
        <title>Shoot transcriptome of the giant reed, Arundo donax.</title>
        <authorList>
            <person name="Barrero R.A."/>
            <person name="Guerrero F.D."/>
            <person name="Moolhuijzen P."/>
            <person name="Goolsby J.A."/>
            <person name="Tidwell J."/>
            <person name="Bellgard S.E."/>
            <person name="Bellgard M.I."/>
        </authorList>
    </citation>
    <scope>NUCLEOTIDE SEQUENCE</scope>
    <source>
        <tissue evidence="1">Shoot tissue taken approximately 20 cm above the soil surface</tissue>
    </source>
</reference>
<name>A0A0A8YBI4_ARUDO</name>
<organism evidence="1">
    <name type="scientific">Arundo donax</name>
    <name type="common">Giant reed</name>
    <name type="synonym">Donax arundinaceus</name>
    <dbReference type="NCBI Taxonomy" id="35708"/>
    <lineage>
        <taxon>Eukaryota</taxon>
        <taxon>Viridiplantae</taxon>
        <taxon>Streptophyta</taxon>
        <taxon>Embryophyta</taxon>
        <taxon>Tracheophyta</taxon>
        <taxon>Spermatophyta</taxon>
        <taxon>Magnoliopsida</taxon>
        <taxon>Liliopsida</taxon>
        <taxon>Poales</taxon>
        <taxon>Poaceae</taxon>
        <taxon>PACMAD clade</taxon>
        <taxon>Arundinoideae</taxon>
        <taxon>Arundineae</taxon>
        <taxon>Arundo</taxon>
    </lineage>
</organism>
<proteinExistence type="predicted"/>
<dbReference type="EMBL" id="GBRH01275177">
    <property type="protein sequence ID" value="JAD22718.1"/>
    <property type="molecule type" value="Transcribed_RNA"/>
</dbReference>
<protein>
    <submittedName>
        <fullName evidence="1">Uncharacterized protein</fullName>
    </submittedName>
</protein>
<evidence type="ECO:0000313" key="1">
    <source>
        <dbReference type="EMBL" id="JAD22718.1"/>
    </source>
</evidence>
<sequence>MLFRRFWSWFAMVV</sequence>
<reference evidence="1" key="1">
    <citation type="submission" date="2014-09" db="EMBL/GenBank/DDBJ databases">
        <authorList>
            <person name="Magalhaes I.L.F."/>
            <person name="Oliveira U."/>
            <person name="Santos F.R."/>
            <person name="Vidigal T.H.D.A."/>
            <person name="Brescovit A.D."/>
            <person name="Santos A.J."/>
        </authorList>
    </citation>
    <scope>NUCLEOTIDE SEQUENCE</scope>
    <source>
        <tissue evidence="1">Shoot tissue taken approximately 20 cm above the soil surface</tissue>
    </source>
</reference>